<dbReference type="OrthoDB" id="671172at2759"/>
<dbReference type="Gene3D" id="1.20.1280.50">
    <property type="match status" value="1"/>
</dbReference>
<evidence type="ECO:0000256" key="1">
    <source>
        <dbReference type="SAM" id="MobiDB-lite"/>
    </source>
</evidence>
<keyword evidence="2" id="KW-0472">Membrane</keyword>
<feature type="compositionally biased region" description="Low complexity" evidence="1">
    <location>
        <begin position="47"/>
        <end position="57"/>
    </location>
</feature>
<sequence length="395" mass="44094">MTVEGQSITNSILDFSFVSLPHSYINPKIRNLSSVCAPKYQSHMACSSSSSQLPSPSTTVDETSPASISTVHTDIIQTHILTRLDGPTLASAASTSSQLHALASHQPLWDNICHSTWPSTSTPRVRQVISTFPDGAFSFFSDSFPLLTNLDTAATTLAPNHDQDRPCELISSVDIYHRDKLILSKVVETETVTGWFRCSPFRIDLLDPKDVVPTQIKYPAGRESDTCRDLGDDLTLSWILIDPIGRRAINLTSHRAVSVQRHWLSGEVHVRFASILPGEKGSASEHVQCGILVTCGESEGGELQVREVSLQVEDMDGMHLNGREGLVILQRALEGRKGRKRSRREEEGRKRYEEYLERKKQRKEKKLRTEGTLDTLCVAFGVLGFFVFWLFILCR</sequence>
<dbReference type="Proteomes" id="UP000006882">
    <property type="component" value="Chromosome G7"/>
</dbReference>
<dbReference type="InterPro" id="IPR045283">
    <property type="entry name" value="AT3G44326-like"/>
</dbReference>
<keyword evidence="2" id="KW-1133">Transmembrane helix</keyword>
<dbReference type="Gramene" id="ONH95994">
    <property type="protein sequence ID" value="ONH95994"/>
    <property type="gene ID" value="PRUPE_7G100900"/>
</dbReference>
<dbReference type="EMBL" id="CM007657">
    <property type="protein sequence ID" value="ONH95994.1"/>
    <property type="molecule type" value="Genomic_DNA"/>
</dbReference>
<dbReference type="SUPFAM" id="SSF81383">
    <property type="entry name" value="F-box domain"/>
    <property type="match status" value="1"/>
</dbReference>
<dbReference type="PANTHER" id="PTHR33736">
    <property type="entry name" value="F-BOX PROTEIN-RELATED"/>
    <property type="match status" value="1"/>
</dbReference>
<protein>
    <recommendedName>
        <fullName evidence="5">F-box domain-containing protein</fullName>
    </recommendedName>
</protein>
<dbReference type="STRING" id="3760.A0A251NCK8"/>
<gene>
    <name evidence="3" type="ORF">PRUPE_7G100900</name>
</gene>
<dbReference type="SMR" id="A0A251NCK8"/>
<reference evidence="3 4" key="1">
    <citation type="journal article" date="2013" name="Nat. Genet.">
        <title>The high-quality draft genome of peach (Prunus persica) identifies unique patterns of genetic diversity, domestication and genome evolution.</title>
        <authorList>
            <consortium name="International Peach Genome Initiative"/>
            <person name="Verde I."/>
            <person name="Abbott A.G."/>
            <person name="Scalabrin S."/>
            <person name="Jung S."/>
            <person name="Shu S."/>
            <person name="Marroni F."/>
            <person name="Zhebentyayeva T."/>
            <person name="Dettori M.T."/>
            <person name="Grimwood J."/>
            <person name="Cattonaro F."/>
            <person name="Zuccolo A."/>
            <person name="Rossini L."/>
            <person name="Jenkins J."/>
            <person name="Vendramin E."/>
            <person name="Meisel L.A."/>
            <person name="Decroocq V."/>
            <person name="Sosinski B."/>
            <person name="Prochnik S."/>
            <person name="Mitros T."/>
            <person name="Policriti A."/>
            <person name="Cipriani G."/>
            <person name="Dondini L."/>
            <person name="Ficklin S."/>
            <person name="Goodstein D.M."/>
            <person name="Xuan P."/>
            <person name="Del Fabbro C."/>
            <person name="Aramini V."/>
            <person name="Copetti D."/>
            <person name="Gonzalez S."/>
            <person name="Horner D.S."/>
            <person name="Falchi R."/>
            <person name="Lucas S."/>
            <person name="Mica E."/>
            <person name="Maldonado J."/>
            <person name="Lazzari B."/>
            <person name="Bielenberg D."/>
            <person name="Pirona R."/>
            <person name="Miculan M."/>
            <person name="Barakat A."/>
            <person name="Testolin R."/>
            <person name="Stella A."/>
            <person name="Tartarini S."/>
            <person name="Tonutti P."/>
            <person name="Arus P."/>
            <person name="Orellana A."/>
            <person name="Wells C."/>
            <person name="Main D."/>
            <person name="Vizzotto G."/>
            <person name="Silva H."/>
            <person name="Salamini F."/>
            <person name="Schmutz J."/>
            <person name="Morgante M."/>
            <person name="Rokhsar D.S."/>
        </authorList>
    </citation>
    <scope>NUCLEOTIDE SEQUENCE [LARGE SCALE GENOMIC DNA]</scope>
    <source>
        <strain evidence="4">cv. Nemared</strain>
    </source>
</reference>
<dbReference type="InterPro" id="IPR036047">
    <property type="entry name" value="F-box-like_dom_sf"/>
</dbReference>
<feature type="transmembrane region" description="Helical" evidence="2">
    <location>
        <begin position="371"/>
        <end position="392"/>
    </location>
</feature>
<evidence type="ECO:0000256" key="2">
    <source>
        <dbReference type="SAM" id="Phobius"/>
    </source>
</evidence>
<dbReference type="AlphaFoldDB" id="A0A251NCK8"/>
<organism evidence="3 4">
    <name type="scientific">Prunus persica</name>
    <name type="common">Peach</name>
    <name type="synonym">Amygdalus persica</name>
    <dbReference type="NCBI Taxonomy" id="3760"/>
    <lineage>
        <taxon>Eukaryota</taxon>
        <taxon>Viridiplantae</taxon>
        <taxon>Streptophyta</taxon>
        <taxon>Embryophyta</taxon>
        <taxon>Tracheophyta</taxon>
        <taxon>Spermatophyta</taxon>
        <taxon>Magnoliopsida</taxon>
        <taxon>eudicotyledons</taxon>
        <taxon>Gunneridae</taxon>
        <taxon>Pentapetalae</taxon>
        <taxon>rosids</taxon>
        <taxon>fabids</taxon>
        <taxon>Rosales</taxon>
        <taxon>Rosaceae</taxon>
        <taxon>Amygdaloideae</taxon>
        <taxon>Amygdaleae</taxon>
        <taxon>Prunus</taxon>
    </lineage>
</organism>
<dbReference type="eggNOG" id="ENOG502QV6F">
    <property type="taxonomic scope" value="Eukaryota"/>
</dbReference>
<keyword evidence="4" id="KW-1185">Reference proteome</keyword>
<accession>A0A251NCK8</accession>
<feature type="region of interest" description="Disordered" evidence="1">
    <location>
        <begin position="47"/>
        <end position="66"/>
    </location>
</feature>
<dbReference type="PANTHER" id="PTHR33736:SF13">
    <property type="entry name" value="OS11G0155100 PROTEIN"/>
    <property type="match status" value="1"/>
</dbReference>
<name>A0A251NCK8_PRUPE</name>
<evidence type="ECO:0008006" key="5">
    <source>
        <dbReference type="Google" id="ProtNLM"/>
    </source>
</evidence>
<proteinExistence type="predicted"/>
<evidence type="ECO:0000313" key="3">
    <source>
        <dbReference type="EMBL" id="ONH95994.1"/>
    </source>
</evidence>
<keyword evidence="2" id="KW-0812">Transmembrane</keyword>
<evidence type="ECO:0000313" key="4">
    <source>
        <dbReference type="Proteomes" id="UP000006882"/>
    </source>
</evidence>